<evidence type="ECO:0000313" key="2">
    <source>
        <dbReference type="Proteomes" id="UP000184314"/>
    </source>
</evidence>
<keyword evidence="2" id="KW-1185">Reference proteome</keyword>
<dbReference type="InterPro" id="IPR042252">
    <property type="entry name" value="MtfA_N"/>
</dbReference>
<protein>
    <submittedName>
        <fullName evidence="1">Uncharacterized protein</fullName>
    </submittedName>
</protein>
<dbReference type="RefSeq" id="WP_073246992.1">
    <property type="nucleotide sequence ID" value="NZ_FQZX01000004.1"/>
</dbReference>
<dbReference type="InterPro" id="IPR010384">
    <property type="entry name" value="MtfA_fam"/>
</dbReference>
<dbReference type="EMBL" id="FQZX01000004">
    <property type="protein sequence ID" value="SHK73304.1"/>
    <property type="molecule type" value="Genomic_DNA"/>
</dbReference>
<dbReference type="GO" id="GO:0005829">
    <property type="term" value="C:cytosol"/>
    <property type="evidence" value="ECO:0007669"/>
    <property type="project" value="TreeGrafter"/>
</dbReference>
<sequence length="242" mass="27737">MNAKHTFVNLFLKTSSKQECHEVLSKWNSYYAALSEKHQESFVVRTLLFLNTTDFDATEGFELTTEMKLVISSAFVQITFGLKQDVLSVFKTIFVTPTSYSYTGRDVLYDGDVNTVTKRVNLSWPAVEKGFVITDDGLNIAIHEFSHCLIIENAKGSYFSKAFKDADLNAWKELATKKIPLIREGKYTIFRDYGGTNLMELFAISLETFFEQPHEFYSYSPTFYRTTAKVLKQDPRNGKNPK</sequence>
<dbReference type="Pfam" id="PF06167">
    <property type="entry name" value="Peptidase_M90"/>
    <property type="match status" value="1"/>
</dbReference>
<dbReference type="CDD" id="cd20170">
    <property type="entry name" value="Peptidase_M90-like"/>
    <property type="match status" value="1"/>
</dbReference>
<dbReference type="GO" id="GO:0008237">
    <property type="term" value="F:metallopeptidase activity"/>
    <property type="evidence" value="ECO:0007669"/>
    <property type="project" value="InterPro"/>
</dbReference>
<dbReference type="PANTHER" id="PTHR30164:SF2">
    <property type="entry name" value="PROTEIN MTFA"/>
    <property type="match status" value="1"/>
</dbReference>
<dbReference type="AlphaFoldDB" id="A0A1M6UVR9"/>
<dbReference type="InterPro" id="IPR024079">
    <property type="entry name" value="MetalloPept_cat_dom_sf"/>
</dbReference>
<gene>
    <name evidence="1" type="ORF">SAMN04488007_3707</name>
</gene>
<dbReference type="Gene3D" id="3.40.390.10">
    <property type="entry name" value="Collagenase (Catalytic Domain)"/>
    <property type="match status" value="1"/>
</dbReference>
<organism evidence="1 2">
    <name type="scientific">Maribacter aquivivus</name>
    <dbReference type="NCBI Taxonomy" id="228958"/>
    <lineage>
        <taxon>Bacteria</taxon>
        <taxon>Pseudomonadati</taxon>
        <taxon>Bacteroidota</taxon>
        <taxon>Flavobacteriia</taxon>
        <taxon>Flavobacteriales</taxon>
        <taxon>Flavobacteriaceae</taxon>
        <taxon>Maribacter</taxon>
    </lineage>
</organism>
<name>A0A1M6UVR9_9FLAO</name>
<dbReference type="STRING" id="228958.SAMN04488007_3707"/>
<accession>A0A1M6UVR9</accession>
<reference evidence="2" key="1">
    <citation type="submission" date="2016-11" db="EMBL/GenBank/DDBJ databases">
        <authorList>
            <person name="Varghese N."/>
            <person name="Submissions S."/>
        </authorList>
    </citation>
    <scope>NUCLEOTIDE SEQUENCE [LARGE SCALE GENOMIC DNA]</scope>
    <source>
        <strain evidence="2">DSM 16478</strain>
    </source>
</reference>
<evidence type="ECO:0000313" key="1">
    <source>
        <dbReference type="EMBL" id="SHK73304.1"/>
    </source>
</evidence>
<proteinExistence type="predicted"/>
<dbReference type="PANTHER" id="PTHR30164">
    <property type="entry name" value="MTFA PEPTIDASE"/>
    <property type="match status" value="1"/>
</dbReference>
<dbReference type="GO" id="GO:0004177">
    <property type="term" value="F:aminopeptidase activity"/>
    <property type="evidence" value="ECO:0007669"/>
    <property type="project" value="TreeGrafter"/>
</dbReference>
<dbReference type="Proteomes" id="UP000184314">
    <property type="component" value="Unassembled WGS sequence"/>
</dbReference>
<dbReference type="Gene3D" id="1.10.472.150">
    <property type="entry name" value="Glucose-regulated metallo-peptidase M90, N-terminal domain"/>
    <property type="match status" value="1"/>
</dbReference>
<dbReference type="SUPFAM" id="SSF55486">
    <property type="entry name" value="Metalloproteases ('zincins'), catalytic domain"/>
    <property type="match status" value="1"/>
</dbReference>